<dbReference type="PANTHER" id="PTHR12147">
    <property type="entry name" value="METALLOPEPTIDASE M28 FAMILY MEMBER"/>
    <property type="match status" value="1"/>
</dbReference>
<evidence type="ECO:0000256" key="5">
    <source>
        <dbReference type="ARBA" id="ARBA00022833"/>
    </source>
</evidence>
<feature type="domain" description="Peptidase M28" evidence="8">
    <location>
        <begin position="206"/>
        <end position="319"/>
    </location>
</feature>
<dbReference type="Pfam" id="PF04389">
    <property type="entry name" value="Peptidase_M28"/>
    <property type="match status" value="1"/>
</dbReference>
<dbReference type="GO" id="GO:0006508">
    <property type="term" value="P:proteolysis"/>
    <property type="evidence" value="ECO:0007669"/>
    <property type="project" value="UniProtKB-KW"/>
</dbReference>
<dbReference type="GO" id="GO:0008235">
    <property type="term" value="F:metalloexopeptidase activity"/>
    <property type="evidence" value="ECO:0007669"/>
    <property type="project" value="InterPro"/>
</dbReference>
<comment type="cofactor">
    <cofactor evidence="1">
        <name>Zn(2+)</name>
        <dbReference type="ChEBI" id="CHEBI:29105"/>
    </cofactor>
</comment>
<evidence type="ECO:0000313" key="9">
    <source>
        <dbReference type="EMBL" id="RKP17065.1"/>
    </source>
</evidence>
<gene>
    <name evidence="9" type="ORF">ROZALSC1DRAFT_24584</name>
</gene>
<keyword evidence="4 6" id="KW-0378">Hydrolase</keyword>
<dbReference type="Gene3D" id="3.40.630.10">
    <property type="entry name" value="Zn peptidases"/>
    <property type="match status" value="1"/>
</dbReference>
<evidence type="ECO:0000256" key="4">
    <source>
        <dbReference type="ARBA" id="ARBA00022801"/>
    </source>
</evidence>
<dbReference type="InterPro" id="IPR007484">
    <property type="entry name" value="Peptidase_M28"/>
</dbReference>
<dbReference type="EC" id="3.4.-.-" evidence="6"/>
<keyword evidence="6" id="KW-0479">Metal-binding</keyword>
<keyword evidence="7" id="KW-0812">Transmembrane</keyword>
<evidence type="ECO:0000259" key="8">
    <source>
        <dbReference type="Pfam" id="PF04389"/>
    </source>
</evidence>
<dbReference type="GO" id="GO:0046872">
    <property type="term" value="F:metal ion binding"/>
    <property type="evidence" value="ECO:0007669"/>
    <property type="project" value="UniProtKB-KW"/>
</dbReference>
<evidence type="ECO:0000256" key="2">
    <source>
        <dbReference type="ARBA" id="ARBA00005634"/>
    </source>
</evidence>
<dbReference type="AlphaFoldDB" id="A0A4P9YD65"/>
<dbReference type="EMBL" id="ML006049">
    <property type="protein sequence ID" value="RKP17065.1"/>
    <property type="molecule type" value="Genomic_DNA"/>
</dbReference>
<feature type="non-terminal residue" evidence="9">
    <location>
        <position position="336"/>
    </location>
</feature>
<feature type="transmembrane region" description="Helical" evidence="7">
    <location>
        <begin position="94"/>
        <end position="112"/>
    </location>
</feature>
<dbReference type="InterPro" id="IPR045175">
    <property type="entry name" value="M28_fam"/>
</dbReference>
<dbReference type="Proteomes" id="UP000281549">
    <property type="component" value="Unassembled WGS sequence"/>
</dbReference>
<evidence type="ECO:0000313" key="10">
    <source>
        <dbReference type="Proteomes" id="UP000281549"/>
    </source>
</evidence>
<reference evidence="10" key="1">
    <citation type="journal article" date="2018" name="Nat. Microbiol.">
        <title>Leveraging single-cell genomics to expand the fungal tree of life.</title>
        <authorList>
            <person name="Ahrendt S.R."/>
            <person name="Quandt C.A."/>
            <person name="Ciobanu D."/>
            <person name="Clum A."/>
            <person name="Salamov A."/>
            <person name="Andreopoulos B."/>
            <person name="Cheng J.F."/>
            <person name="Woyke T."/>
            <person name="Pelin A."/>
            <person name="Henrissat B."/>
            <person name="Reynolds N.K."/>
            <person name="Benny G.L."/>
            <person name="Smith M.E."/>
            <person name="James T.Y."/>
            <person name="Grigoriev I.V."/>
        </authorList>
    </citation>
    <scope>NUCLEOTIDE SEQUENCE [LARGE SCALE GENOMIC DNA]</scope>
    <source>
        <strain evidence="10">CSF55</strain>
    </source>
</reference>
<keyword evidence="7" id="KW-0472">Membrane</keyword>
<dbReference type="SUPFAM" id="SSF53187">
    <property type="entry name" value="Zn-dependent exopeptidases"/>
    <property type="match status" value="1"/>
</dbReference>
<keyword evidence="7" id="KW-1133">Transmembrane helix</keyword>
<proteinExistence type="inferred from homology"/>
<accession>A0A4P9YD65</accession>
<sequence length="336" mass="37750">MKRINRIRIVRHKPVVGTVSRLYFSGDTKSRVSDDFAEETMSPSLYGIVPEPGDKHSENFATIYRRIVAPWSWLILFCQNFSMTIQVEVKKYRAHLILALFLGFIFALVVCLRDRLPTALSKEEADMNDEFSGILAYEDLKFIASDFHHVGSEHNLAVFLFIQEKLLHLSSEAKKLGLSMTVMYNKQPKLTPDNEDESEIPGQIFGLLEGQTKDTIMISAHYDSVEKSFGASDNGAGVTVALEVMRKVIRGGKKPKKSLMIFLNNGEEIGLRGSKWMVNQTVYERVTRVINLEGGGTGGRAILFRTNSFSMAAAYAQVAPYPHMNIFGEIVMQRLG</sequence>
<evidence type="ECO:0000256" key="1">
    <source>
        <dbReference type="ARBA" id="ARBA00001947"/>
    </source>
</evidence>
<keyword evidence="5 6" id="KW-0862">Zinc</keyword>
<evidence type="ECO:0000256" key="7">
    <source>
        <dbReference type="SAM" id="Phobius"/>
    </source>
</evidence>
<organism evidence="9 10">
    <name type="scientific">Rozella allomycis (strain CSF55)</name>
    <dbReference type="NCBI Taxonomy" id="988480"/>
    <lineage>
        <taxon>Eukaryota</taxon>
        <taxon>Fungi</taxon>
        <taxon>Fungi incertae sedis</taxon>
        <taxon>Cryptomycota</taxon>
        <taxon>Cryptomycota incertae sedis</taxon>
        <taxon>Rozella</taxon>
    </lineage>
</organism>
<keyword evidence="3 6" id="KW-0645">Protease</keyword>
<evidence type="ECO:0000256" key="3">
    <source>
        <dbReference type="ARBA" id="ARBA00022670"/>
    </source>
</evidence>
<comment type="similarity">
    <text evidence="2">Belongs to the peptidase M28 family. M28B subfamily.</text>
</comment>
<dbReference type="PANTHER" id="PTHR12147:SF26">
    <property type="entry name" value="PEPTIDASE M28 DOMAIN-CONTAINING PROTEIN"/>
    <property type="match status" value="1"/>
</dbReference>
<name>A0A4P9YD65_ROZAC</name>
<protein>
    <recommendedName>
        <fullName evidence="6">Peptide hydrolase</fullName>
        <ecNumber evidence="6">3.4.-.-</ecNumber>
    </recommendedName>
</protein>
<evidence type="ECO:0000256" key="6">
    <source>
        <dbReference type="RuleBase" id="RU361240"/>
    </source>
</evidence>